<keyword evidence="9" id="KW-1185">Reference proteome</keyword>
<protein>
    <submittedName>
        <fullName evidence="8">GtrA-like protein</fullName>
    </submittedName>
</protein>
<dbReference type="RefSeq" id="WP_034515032.1">
    <property type="nucleotide sequence ID" value="NZ_CBCRWE010000028.1"/>
</dbReference>
<feature type="domain" description="GtrA/DPMS transmembrane" evidence="7">
    <location>
        <begin position="60"/>
        <end position="173"/>
    </location>
</feature>
<dbReference type="GO" id="GO:0016020">
    <property type="term" value="C:membrane"/>
    <property type="evidence" value="ECO:0007669"/>
    <property type="project" value="UniProtKB-SubCell"/>
</dbReference>
<feature type="compositionally biased region" description="Polar residues" evidence="5">
    <location>
        <begin position="1"/>
        <end position="10"/>
    </location>
</feature>
<comment type="subcellular location">
    <subcellularLocation>
        <location evidence="1">Membrane</location>
        <topology evidence="1">Multi-pass membrane protein</topology>
    </subcellularLocation>
</comment>
<evidence type="ECO:0000256" key="6">
    <source>
        <dbReference type="SAM" id="Phobius"/>
    </source>
</evidence>
<dbReference type="EMBL" id="LR134363">
    <property type="protein sequence ID" value="VEG73428.1"/>
    <property type="molecule type" value="Genomic_DNA"/>
</dbReference>
<dbReference type="Proteomes" id="UP000276899">
    <property type="component" value="Chromosome"/>
</dbReference>
<dbReference type="Pfam" id="PF04138">
    <property type="entry name" value="GtrA_DPMS_TM"/>
    <property type="match status" value="1"/>
</dbReference>
<evidence type="ECO:0000256" key="2">
    <source>
        <dbReference type="ARBA" id="ARBA00022692"/>
    </source>
</evidence>
<name>A0A3S4U0E1_9ACTO</name>
<feature type="transmembrane region" description="Helical" evidence="6">
    <location>
        <begin position="123"/>
        <end position="145"/>
    </location>
</feature>
<keyword evidence="3 6" id="KW-1133">Transmembrane helix</keyword>
<keyword evidence="4 6" id="KW-0472">Membrane</keyword>
<dbReference type="KEGG" id="asla:NCTC11923_00033"/>
<evidence type="ECO:0000313" key="9">
    <source>
        <dbReference type="Proteomes" id="UP000276899"/>
    </source>
</evidence>
<dbReference type="AlphaFoldDB" id="A0A3S4U0E1"/>
<feature type="region of interest" description="Disordered" evidence="5">
    <location>
        <begin position="1"/>
        <end position="22"/>
    </location>
</feature>
<proteinExistence type="predicted"/>
<evidence type="ECO:0000313" key="8">
    <source>
        <dbReference type="EMBL" id="VEG73428.1"/>
    </source>
</evidence>
<gene>
    <name evidence="8" type="ORF">NCTC11923_00033</name>
</gene>
<evidence type="ECO:0000256" key="5">
    <source>
        <dbReference type="SAM" id="MobiDB-lite"/>
    </source>
</evidence>
<keyword evidence="2 6" id="KW-0812">Transmembrane</keyword>
<evidence type="ECO:0000256" key="1">
    <source>
        <dbReference type="ARBA" id="ARBA00004141"/>
    </source>
</evidence>
<feature type="transmembrane region" description="Helical" evidence="6">
    <location>
        <begin position="84"/>
        <end position="103"/>
    </location>
</feature>
<sequence>MASTTAQVSSLDPRLPESPDRQAAPASRLAPARFHRLIHAIHRVLPGPLRRRVPVTFVGYAIINGSAFLLDIAFLWFFYEKLHWLYPVAVTVGYAIAGLYSLLLNRWLNFQAHGHLVAQGSRYAVGLVAQYVIFILGLSTFLHWMGMNAELARFLSACCEGVFLYVLLKIWVFRGTPEPSTASPASR</sequence>
<evidence type="ECO:0000256" key="3">
    <source>
        <dbReference type="ARBA" id="ARBA00022989"/>
    </source>
</evidence>
<feature type="transmembrane region" description="Helical" evidence="6">
    <location>
        <begin position="151"/>
        <end position="172"/>
    </location>
</feature>
<evidence type="ECO:0000259" key="7">
    <source>
        <dbReference type="Pfam" id="PF04138"/>
    </source>
</evidence>
<feature type="transmembrane region" description="Helical" evidence="6">
    <location>
        <begin position="57"/>
        <end position="78"/>
    </location>
</feature>
<dbReference type="STRING" id="1278298.GCA_000428685_02309"/>
<evidence type="ECO:0000256" key="4">
    <source>
        <dbReference type="ARBA" id="ARBA00023136"/>
    </source>
</evidence>
<accession>A0A3S4U0E1</accession>
<organism evidence="8 9">
    <name type="scientific">Actinomyces slackii</name>
    <dbReference type="NCBI Taxonomy" id="52774"/>
    <lineage>
        <taxon>Bacteria</taxon>
        <taxon>Bacillati</taxon>
        <taxon>Actinomycetota</taxon>
        <taxon>Actinomycetes</taxon>
        <taxon>Actinomycetales</taxon>
        <taxon>Actinomycetaceae</taxon>
        <taxon>Actinomyces</taxon>
    </lineage>
</organism>
<dbReference type="GO" id="GO:0000271">
    <property type="term" value="P:polysaccharide biosynthetic process"/>
    <property type="evidence" value="ECO:0007669"/>
    <property type="project" value="InterPro"/>
</dbReference>
<reference evidence="8 9" key="1">
    <citation type="submission" date="2018-12" db="EMBL/GenBank/DDBJ databases">
        <authorList>
            <consortium name="Pathogen Informatics"/>
        </authorList>
    </citation>
    <scope>NUCLEOTIDE SEQUENCE [LARGE SCALE GENOMIC DNA]</scope>
    <source>
        <strain evidence="8 9">NCTC11923</strain>
    </source>
</reference>
<dbReference type="InterPro" id="IPR007267">
    <property type="entry name" value="GtrA_DPMS_TM"/>
</dbReference>